<keyword evidence="12" id="KW-0032">Aminotransferase</keyword>
<dbReference type="InterPro" id="IPR016454">
    <property type="entry name" value="Cysteine_dSase"/>
</dbReference>
<evidence type="ECO:0000256" key="6">
    <source>
        <dbReference type="ARBA" id="ARBA00022723"/>
    </source>
</evidence>
<comment type="function">
    <text evidence="2">Catalyzes the removal of elemental sulfur atoms from cysteine to produce alanine. Seems to participate in the biosynthesis of the nitrogenase metalloclusters by providing the inorganic sulfur required for the Fe-S core formation.</text>
</comment>
<dbReference type="SUPFAM" id="SSF53383">
    <property type="entry name" value="PLP-dependent transferases"/>
    <property type="match status" value="1"/>
</dbReference>
<dbReference type="RefSeq" id="WP_187709653.1">
    <property type="nucleotide sequence ID" value="NZ_CP060782.1"/>
</dbReference>
<dbReference type="Pfam" id="PF00266">
    <property type="entry name" value="Aminotran_5"/>
    <property type="match status" value="1"/>
</dbReference>
<evidence type="ECO:0000256" key="2">
    <source>
        <dbReference type="ARBA" id="ARBA00003120"/>
    </source>
</evidence>
<evidence type="ECO:0000256" key="7">
    <source>
        <dbReference type="ARBA" id="ARBA00022898"/>
    </source>
</evidence>
<keyword evidence="9" id="KW-0411">Iron-sulfur</keyword>
<dbReference type="InterPro" id="IPR015424">
    <property type="entry name" value="PyrdxlP-dep_Trfase"/>
</dbReference>
<evidence type="ECO:0000313" key="12">
    <source>
        <dbReference type="EMBL" id="QNP46700.1"/>
    </source>
</evidence>
<evidence type="ECO:0000256" key="8">
    <source>
        <dbReference type="ARBA" id="ARBA00023004"/>
    </source>
</evidence>
<keyword evidence="6" id="KW-0479">Metal-binding</keyword>
<dbReference type="Gene3D" id="3.90.1150.10">
    <property type="entry name" value="Aspartate Aminotransferase, domain 1"/>
    <property type="match status" value="1"/>
</dbReference>
<comment type="catalytic activity">
    <reaction evidence="10">
        <text>(sulfur carrier)-H + L-cysteine = (sulfur carrier)-SH + L-alanine</text>
        <dbReference type="Rhea" id="RHEA:43892"/>
        <dbReference type="Rhea" id="RHEA-COMP:14737"/>
        <dbReference type="Rhea" id="RHEA-COMP:14739"/>
        <dbReference type="ChEBI" id="CHEBI:29917"/>
        <dbReference type="ChEBI" id="CHEBI:35235"/>
        <dbReference type="ChEBI" id="CHEBI:57972"/>
        <dbReference type="ChEBI" id="CHEBI:64428"/>
        <dbReference type="EC" id="2.8.1.7"/>
    </reaction>
</comment>
<dbReference type="Gene3D" id="3.40.640.10">
    <property type="entry name" value="Type I PLP-dependent aspartate aminotransferase-like (Major domain)"/>
    <property type="match status" value="1"/>
</dbReference>
<evidence type="ECO:0000256" key="10">
    <source>
        <dbReference type="ARBA" id="ARBA00050776"/>
    </source>
</evidence>
<dbReference type="PANTHER" id="PTHR11601:SF34">
    <property type="entry name" value="CYSTEINE DESULFURASE"/>
    <property type="match status" value="1"/>
</dbReference>
<organism evidence="12 13">
    <name type="scientific">Sphingomonas sediminicola</name>
    <dbReference type="NCBI Taxonomy" id="386874"/>
    <lineage>
        <taxon>Bacteria</taxon>
        <taxon>Pseudomonadati</taxon>
        <taxon>Pseudomonadota</taxon>
        <taxon>Alphaproteobacteria</taxon>
        <taxon>Sphingomonadales</taxon>
        <taxon>Sphingomonadaceae</taxon>
        <taxon>Sphingomonas</taxon>
    </lineage>
</organism>
<evidence type="ECO:0000256" key="5">
    <source>
        <dbReference type="ARBA" id="ARBA00022679"/>
    </source>
</evidence>
<dbReference type="Proteomes" id="UP000516105">
    <property type="component" value="Chromosome"/>
</dbReference>
<dbReference type="InterPro" id="IPR015422">
    <property type="entry name" value="PyrdxlP-dep_Trfase_small"/>
</dbReference>
<evidence type="ECO:0000259" key="11">
    <source>
        <dbReference type="Pfam" id="PF00266"/>
    </source>
</evidence>
<dbReference type="GO" id="GO:0008483">
    <property type="term" value="F:transaminase activity"/>
    <property type="evidence" value="ECO:0007669"/>
    <property type="project" value="UniProtKB-KW"/>
</dbReference>
<keyword evidence="13" id="KW-1185">Reference proteome</keyword>
<reference evidence="12 13" key="1">
    <citation type="submission" date="2020-08" db="EMBL/GenBank/DDBJ databases">
        <title>Genome sequence of Sphingomonas sediminicola KACC 15039T.</title>
        <authorList>
            <person name="Hyun D.-W."/>
            <person name="Bae J.-W."/>
        </authorList>
    </citation>
    <scope>NUCLEOTIDE SEQUENCE [LARGE SCALE GENOMIC DNA]</scope>
    <source>
        <strain evidence="12 13">KACC 15039</strain>
    </source>
</reference>
<evidence type="ECO:0000256" key="1">
    <source>
        <dbReference type="ARBA" id="ARBA00001933"/>
    </source>
</evidence>
<dbReference type="InterPro" id="IPR000192">
    <property type="entry name" value="Aminotrans_V_dom"/>
</dbReference>
<dbReference type="EMBL" id="CP060782">
    <property type="protein sequence ID" value="QNP46700.1"/>
    <property type="molecule type" value="Genomic_DNA"/>
</dbReference>
<keyword evidence="8" id="KW-0408">Iron</keyword>
<keyword evidence="5" id="KW-0808">Transferase</keyword>
<protein>
    <recommendedName>
        <fullName evidence="4">Cysteine desulfurase</fullName>
    </recommendedName>
</protein>
<dbReference type="PANTHER" id="PTHR11601">
    <property type="entry name" value="CYSTEINE DESULFURYLASE FAMILY MEMBER"/>
    <property type="match status" value="1"/>
</dbReference>
<proteinExistence type="inferred from homology"/>
<accession>A0ABX6TAK7</accession>
<dbReference type="PIRSF" id="PIRSF005572">
    <property type="entry name" value="NifS"/>
    <property type="match status" value="1"/>
</dbReference>
<keyword evidence="7" id="KW-0663">Pyridoxal phosphate</keyword>
<gene>
    <name evidence="12" type="ORF">H9L14_06390</name>
</gene>
<comment type="similarity">
    <text evidence="3">Belongs to the class-V pyridoxal-phosphate-dependent aminotransferase family. NifS/IscS subfamily.</text>
</comment>
<evidence type="ECO:0000256" key="9">
    <source>
        <dbReference type="ARBA" id="ARBA00023014"/>
    </source>
</evidence>
<feature type="domain" description="Aminotransferase class V" evidence="11">
    <location>
        <begin position="8"/>
        <end position="342"/>
    </location>
</feature>
<sequence>MTVNDRLYLDHAATTPVLPEARAAIANALDSWANPNSPYAEGRAARGLLEQSRGTIAEVLDWRHDVIFTSGASEAVEIAGSRARIPGRVYGATEHAIVPHAMGEASKVIPVGSDGLVDENALDAIIADGPALVAIQHVNNETGVVQPLERLAPRIREAGSLLLADCAQSASKLPLPDADFIAACAHKLGGPPGVGVLLVRDLATLEPVGGQEKGYRRGTQDVPSAAGFAAALAAKPYDMDRLTALRTRLEDAIVSAGGTVIAGDSPRNPTIGAYAMPGVASSSQLVQFDLAGIAVSAGSACSSGSMKPSRVLEAMGLPAEVGSCFIRISFGPQTNEADIDRFLGEWRRIYERAASRAA</sequence>
<comment type="cofactor">
    <cofactor evidence="1">
        <name>pyridoxal 5'-phosphate</name>
        <dbReference type="ChEBI" id="CHEBI:597326"/>
    </cofactor>
</comment>
<evidence type="ECO:0000256" key="4">
    <source>
        <dbReference type="ARBA" id="ARBA00013558"/>
    </source>
</evidence>
<evidence type="ECO:0000313" key="13">
    <source>
        <dbReference type="Proteomes" id="UP000516105"/>
    </source>
</evidence>
<evidence type="ECO:0000256" key="3">
    <source>
        <dbReference type="ARBA" id="ARBA00006490"/>
    </source>
</evidence>
<name>A0ABX6TAK7_9SPHN</name>
<dbReference type="InterPro" id="IPR015421">
    <property type="entry name" value="PyrdxlP-dep_Trfase_major"/>
</dbReference>